<keyword evidence="5 7" id="KW-0548">Nucleotidyltransferase</keyword>
<dbReference type="RefSeq" id="WP_406766807.1">
    <property type="nucleotide sequence ID" value="NZ_JBJHZY010000007.1"/>
</dbReference>
<dbReference type="GO" id="GO:0050518">
    <property type="term" value="F:2-C-methyl-D-erythritol 4-phosphate cytidylyltransferase activity"/>
    <property type="evidence" value="ECO:0007669"/>
    <property type="project" value="UniProtKB-EC"/>
</dbReference>
<dbReference type="InterPro" id="IPR050088">
    <property type="entry name" value="IspD/TarI_cytidylyltransf_bact"/>
</dbReference>
<comment type="pathway">
    <text evidence="2 7">Isoprenoid biosynthesis; isopentenyl diphosphate biosynthesis via DXP pathway; isopentenyl diphosphate from 1-deoxy-D-xylulose 5-phosphate: step 2/6.</text>
</comment>
<name>A0ABW8TZD4_9CLOT</name>
<feature type="site" description="Transition state stabilizer" evidence="7">
    <location>
        <position position="23"/>
    </location>
</feature>
<dbReference type="PROSITE" id="PS01295">
    <property type="entry name" value="ISPD"/>
    <property type="match status" value="1"/>
</dbReference>
<comment type="similarity">
    <text evidence="3 7">Belongs to the IspD/TarI cytidylyltransferase family. IspD subfamily.</text>
</comment>
<accession>A0ABW8TZD4</accession>
<protein>
    <recommendedName>
        <fullName evidence="7">2-C-methyl-D-erythritol 4-phosphate cytidylyltransferase</fullName>
        <ecNumber evidence="7">2.7.7.60</ecNumber>
    </recommendedName>
    <alternativeName>
        <fullName evidence="7">4-diphosphocytidyl-2C-methyl-D-erythritol synthase</fullName>
    </alternativeName>
    <alternativeName>
        <fullName evidence="7">MEP cytidylyltransferase</fullName>
        <shortName evidence="7">MCT</shortName>
    </alternativeName>
</protein>
<evidence type="ECO:0000256" key="4">
    <source>
        <dbReference type="ARBA" id="ARBA00022679"/>
    </source>
</evidence>
<dbReference type="SUPFAM" id="SSF53448">
    <property type="entry name" value="Nucleotide-diphospho-sugar transferases"/>
    <property type="match status" value="1"/>
</dbReference>
<dbReference type="InterPro" id="IPR001228">
    <property type="entry name" value="IspD"/>
</dbReference>
<organism evidence="8 9">
    <name type="scientific">Candidatus Clostridium radicumherbarum</name>
    <dbReference type="NCBI Taxonomy" id="3381662"/>
    <lineage>
        <taxon>Bacteria</taxon>
        <taxon>Bacillati</taxon>
        <taxon>Bacillota</taxon>
        <taxon>Clostridia</taxon>
        <taxon>Eubacteriales</taxon>
        <taxon>Clostridiaceae</taxon>
        <taxon>Clostridium</taxon>
    </lineage>
</organism>
<dbReference type="CDD" id="cd02516">
    <property type="entry name" value="CDP-ME_synthetase"/>
    <property type="match status" value="1"/>
</dbReference>
<dbReference type="HAMAP" id="MF_00108">
    <property type="entry name" value="IspD"/>
    <property type="match status" value="1"/>
</dbReference>
<keyword evidence="6 7" id="KW-0414">Isoprene biosynthesis</keyword>
<dbReference type="PANTHER" id="PTHR32125:SF4">
    <property type="entry name" value="2-C-METHYL-D-ERYTHRITOL 4-PHOSPHATE CYTIDYLYLTRANSFERASE, CHLOROPLASTIC"/>
    <property type="match status" value="1"/>
</dbReference>
<evidence type="ECO:0000256" key="2">
    <source>
        <dbReference type="ARBA" id="ARBA00004787"/>
    </source>
</evidence>
<feature type="site" description="Transition state stabilizer" evidence="7">
    <location>
        <position position="16"/>
    </location>
</feature>
<sequence length="231" mass="25711">MGKVCAIVLAAGKGKRMGAGINKQFLILKDKPLLYYSLKAFENCKAVDAIVLVTAKEEMDYCRTKIIDEYKFKKIIAVAEGGAERQNSVYNGLIAAKGFKVVLIHDGARPFIDSKTIESGIDNAIKYGASACGVTPKDTIKIRDEKGFSLDNLDRNTLFAVQTPQCFDYDLIFNCHKKIIKENISVTDDTSIVEYFGHKVFLYDGSYNNIKITTPEDLIIGEKIFDNLVNN</sequence>
<evidence type="ECO:0000256" key="1">
    <source>
        <dbReference type="ARBA" id="ARBA00001282"/>
    </source>
</evidence>
<dbReference type="EC" id="2.7.7.60" evidence="7"/>
<dbReference type="PANTHER" id="PTHR32125">
    <property type="entry name" value="2-C-METHYL-D-ERYTHRITOL 4-PHOSPHATE CYTIDYLYLTRANSFERASE, CHLOROPLASTIC"/>
    <property type="match status" value="1"/>
</dbReference>
<dbReference type="Proteomes" id="UP001623661">
    <property type="component" value="Unassembled WGS sequence"/>
</dbReference>
<comment type="catalytic activity">
    <reaction evidence="1 7">
        <text>2-C-methyl-D-erythritol 4-phosphate + CTP + H(+) = 4-CDP-2-C-methyl-D-erythritol + diphosphate</text>
        <dbReference type="Rhea" id="RHEA:13429"/>
        <dbReference type="ChEBI" id="CHEBI:15378"/>
        <dbReference type="ChEBI" id="CHEBI:33019"/>
        <dbReference type="ChEBI" id="CHEBI:37563"/>
        <dbReference type="ChEBI" id="CHEBI:57823"/>
        <dbReference type="ChEBI" id="CHEBI:58262"/>
        <dbReference type="EC" id="2.7.7.60"/>
    </reaction>
</comment>
<evidence type="ECO:0000256" key="7">
    <source>
        <dbReference type="HAMAP-Rule" id="MF_00108"/>
    </source>
</evidence>
<evidence type="ECO:0000256" key="5">
    <source>
        <dbReference type="ARBA" id="ARBA00022695"/>
    </source>
</evidence>
<evidence type="ECO:0000256" key="6">
    <source>
        <dbReference type="ARBA" id="ARBA00023229"/>
    </source>
</evidence>
<dbReference type="Gene3D" id="3.90.550.10">
    <property type="entry name" value="Spore Coat Polysaccharide Biosynthesis Protein SpsA, Chain A"/>
    <property type="match status" value="1"/>
</dbReference>
<dbReference type="NCBIfam" id="TIGR00453">
    <property type="entry name" value="ispD"/>
    <property type="match status" value="1"/>
</dbReference>
<dbReference type="EMBL" id="JBJHZY010000007">
    <property type="protein sequence ID" value="MFL0270175.1"/>
    <property type="molecule type" value="Genomic_DNA"/>
</dbReference>
<dbReference type="InterPro" id="IPR018294">
    <property type="entry name" value="ISPD_synthase_CS"/>
</dbReference>
<dbReference type="Pfam" id="PF01128">
    <property type="entry name" value="IspD"/>
    <property type="match status" value="1"/>
</dbReference>
<keyword evidence="9" id="KW-1185">Reference proteome</keyword>
<feature type="site" description="Positions MEP for the nucleophilic attack" evidence="7">
    <location>
        <position position="155"/>
    </location>
</feature>
<reference evidence="8 9" key="1">
    <citation type="submission" date="2024-11" db="EMBL/GenBank/DDBJ databases">
        <authorList>
            <person name="Heng Y.C."/>
            <person name="Lim A.C.H."/>
            <person name="Lee J.K.Y."/>
            <person name="Kittelmann S."/>
        </authorList>
    </citation>
    <scope>NUCLEOTIDE SEQUENCE [LARGE SCALE GENOMIC DNA]</scope>
    <source>
        <strain evidence="8 9">WILCCON 0202</strain>
    </source>
</reference>
<keyword evidence="4 7" id="KW-0808">Transferase</keyword>
<comment type="function">
    <text evidence="7">Catalyzes the formation of 4-diphosphocytidyl-2-C-methyl-D-erythritol from CTP and 2-C-methyl-D-erythritol 4-phosphate (MEP).</text>
</comment>
<comment type="caution">
    <text evidence="8">The sequence shown here is derived from an EMBL/GenBank/DDBJ whole genome shotgun (WGS) entry which is preliminary data.</text>
</comment>
<feature type="site" description="Positions MEP for the nucleophilic attack" evidence="7">
    <location>
        <position position="211"/>
    </location>
</feature>
<proteinExistence type="inferred from homology"/>
<dbReference type="InterPro" id="IPR029044">
    <property type="entry name" value="Nucleotide-diphossugar_trans"/>
</dbReference>
<evidence type="ECO:0000313" key="8">
    <source>
        <dbReference type="EMBL" id="MFL0270175.1"/>
    </source>
</evidence>
<evidence type="ECO:0000313" key="9">
    <source>
        <dbReference type="Proteomes" id="UP001623661"/>
    </source>
</evidence>
<gene>
    <name evidence="7 8" type="primary">ispD</name>
    <name evidence="8" type="ORF">ACJDUH_19020</name>
</gene>
<dbReference type="InterPro" id="IPR034683">
    <property type="entry name" value="IspD/TarI"/>
</dbReference>
<evidence type="ECO:0000256" key="3">
    <source>
        <dbReference type="ARBA" id="ARBA00009789"/>
    </source>
</evidence>